<dbReference type="AlphaFoldDB" id="A0AAN7VY71"/>
<dbReference type="GO" id="GO:0047837">
    <property type="term" value="F:D-xylose 1-dehydrogenase (NADP+) activity"/>
    <property type="evidence" value="ECO:0007669"/>
    <property type="project" value="UniProtKB-EC"/>
</dbReference>
<proteinExistence type="inferred from homology"/>
<dbReference type="Pfam" id="PF22725">
    <property type="entry name" value="GFO_IDH_MocA_C3"/>
    <property type="match status" value="1"/>
</dbReference>
<evidence type="ECO:0000256" key="2">
    <source>
        <dbReference type="ARBA" id="ARBA00023002"/>
    </source>
</evidence>
<dbReference type="SUPFAM" id="SSF55347">
    <property type="entry name" value="Glyceraldehyde-3-phosphate dehydrogenase-like, C-terminal domain"/>
    <property type="match status" value="1"/>
</dbReference>
<evidence type="ECO:0000256" key="1">
    <source>
        <dbReference type="ARBA" id="ARBA00010928"/>
    </source>
</evidence>
<dbReference type="Pfam" id="PF01408">
    <property type="entry name" value="GFO_IDH_MocA"/>
    <property type="match status" value="1"/>
</dbReference>
<comment type="similarity">
    <text evidence="1">Belongs to the Gfo/Idh/MocA family.</text>
</comment>
<evidence type="ECO:0000259" key="6">
    <source>
        <dbReference type="Pfam" id="PF01408"/>
    </source>
</evidence>
<dbReference type="GO" id="GO:0000166">
    <property type="term" value="F:nucleotide binding"/>
    <property type="evidence" value="ECO:0007669"/>
    <property type="project" value="InterPro"/>
</dbReference>
<protein>
    <recommendedName>
        <fullName evidence="3">D-xylose 1-dehydrogenase (NADP(+), D-xylono-1,5-lactone-forming)</fullName>
        <ecNumber evidence="3">1.1.1.179</ecNumber>
    </recommendedName>
    <alternativeName>
        <fullName evidence="4">D-xylose-NADP dehydrogenase</fullName>
    </alternativeName>
</protein>
<dbReference type="InterPro" id="IPR050984">
    <property type="entry name" value="Gfo/Idh/MocA_domain"/>
</dbReference>
<dbReference type="Gene3D" id="3.30.360.10">
    <property type="entry name" value="Dihydrodipicolinate Reductase, domain 2"/>
    <property type="match status" value="1"/>
</dbReference>
<evidence type="ECO:0000256" key="4">
    <source>
        <dbReference type="ARBA" id="ARBA00042988"/>
    </source>
</evidence>
<name>A0AAN7VY71_9PEZI</name>
<comment type="caution">
    <text evidence="8">The sequence shown here is derived from an EMBL/GenBank/DDBJ whole genome shotgun (WGS) entry which is preliminary data.</text>
</comment>
<evidence type="ECO:0000313" key="8">
    <source>
        <dbReference type="EMBL" id="KAK5695786.1"/>
    </source>
</evidence>
<dbReference type="Proteomes" id="UP001310594">
    <property type="component" value="Unassembled WGS sequence"/>
</dbReference>
<evidence type="ECO:0000256" key="5">
    <source>
        <dbReference type="ARBA" id="ARBA00049233"/>
    </source>
</evidence>
<organism evidence="8 9">
    <name type="scientific">Elasticomyces elasticus</name>
    <dbReference type="NCBI Taxonomy" id="574655"/>
    <lineage>
        <taxon>Eukaryota</taxon>
        <taxon>Fungi</taxon>
        <taxon>Dikarya</taxon>
        <taxon>Ascomycota</taxon>
        <taxon>Pezizomycotina</taxon>
        <taxon>Dothideomycetes</taxon>
        <taxon>Dothideomycetidae</taxon>
        <taxon>Mycosphaerellales</taxon>
        <taxon>Teratosphaeriaceae</taxon>
        <taxon>Elasticomyces</taxon>
    </lineage>
</organism>
<feature type="domain" description="GFO/IDH/MocA-like oxidoreductase" evidence="7">
    <location>
        <begin position="157"/>
        <end position="277"/>
    </location>
</feature>
<gene>
    <name evidence="8" type="ORF">LTR97_008206</name>
</gene>
<dbReference type="SUPFAM" id="SSF51735">
    <property type="entry name" value="NAD(P)-binding Rossmann-fold domains"/>
    <property type="match status" value="1"/>
</dbReference>
<dbReference type="InterPro" id="IPR055170">
    <property type="entry name" value="GFO_IDH_MocA-like_dom"/>
</dbReference>
<dbReference type="EC" id="1.1.1.179" evidence="3"/>
<dbReference type="InterPro" id="IPR036291">
    <property type="entry name" value="NAD(P)-bd_dom_sf"/>
</dbReference>
<reference evidence="8" key="1">
    <citation type="submission" date="2023-08" db="EMBL/GenBank/DDBJ databases">
        <title>Black Yeasts Isolated from many extreme environments.</title>
        <authorList>
            <person name="Coleine C."/>
            <person name="Stajich J.E."/>
            <person name="Selbmann L."/>
        </authorList>
    </citation>
    <scope>NUCLEOTIDE SEQUENCE</scope>
    <source>
        <strain evidence="8">CCFEE 5810</strain>
    </source>
</reference>
<evidence type="ECO:0000256" key="3">
    <source>
        <dbReference type="ARBA" id="ARBA00038984"/>
    </source>
</evidence>
<keyword evidence="2" id="KW-0560">Oxidoreductase</keyword>
<dbReference type="PANTHER" id="PTHR22604:SF105">
    <property type="entry name" value="TRANS-1,2-DIHYDROBENZENE-1,2-DIOL DEHYDROGENASE"/>
    <property type="match status" value="1"/>
</dbReference>
<dbReference type="PANTHER" id="PTHR22604">
    <property type="entry name" value="OXIDOREDUCTASES"/>
    <property type="match status" value="1"/>
</dbReference>
<feature type="domain" description="Gfo/Idh/MocA-like oxidoreductase N-terminal" evidence="6">
    <location>
        <begin position="33"/>
        <end position="140"/>
    </location>
</feature>
<dbReference type="InterPro" id="IPR000683">
    <property type="entry name" value="Gfo/Idh/MocA-like_OxRdtase_N"/>
</dbReference>
<dbReference type="EMBL" id="JAVRQU010000013">
    <property type="protein sequence ID" value="KAK5695786.1"/>
    <property type="molecule type" value="Genomic_DNA"/>
</dbReference>
<dbReference type="Gene3D" id="3.40.50.720">
    <property type="entry name" value="NAD(P)-binding Rossmann-like Domain"/>
    <property type="match status" value="1"/>
</dbReference>
<comment type="catalytic activity">
    <reaction evidence="5">
        <text>D-xylose + NADP(+) = D-xylono-1,5-lactone + NADPH + H(+)</text>
        <dbReference type="Rhea" id="RHEA:22000"/>
        <dbReference type="ChEBI" id="CHEBI:15378"/>
        <dbReference type="ChEBI" id="CHEBI:15867"/>
        <dbReference type="ChEBI" id="CHEBI:53455"/>
        <dbReference type="ChEBI" id="CHEBI:57783"/>
        <dbReference type="ChEBI" id="CHEBI:58349"/>
        <dbReference type="EC" id="1.1.1.179"/>
    </reaction>
</comment>
<sequence>MADLPTVRWGIIVYAATGMICEWFVTDVLKPDWPEKKANHTIQAIGSSSLEKCQKFAEKYVAPAKPTVQPTLYGSYQEVYDDASVDCIYIGTPHGFHKKNCLDAIKAGKNVLCEKAFALNAKEAEEVFAAAKEKGVFVMEAMWTRFFPLMKTLQKMLHEEKKLGTIYRTFSDFGLDFDIPNLPDDSRYKDPTLGAGSLLDIGIYTLTWGLTTLSDKVGDEAEDPEVVSTQSIAHGVDLSSQVLLHYRSTGRQGICTSTTNEPQYKPFTRIEGSKGRILVDAEAPSLPTRFTFYPKDGGKEEVYTFESPGRGFYWEADAVALDLQAGRKQNATMPWAETMRVMRIMDGVRQRGGARFPVDDW</sequence>
<evidence type="ECO:0000259" key="7">
    <source>
        <dbReference type="Pfam" id="PF22725"/>
    </source>
</evidence>
<evidence type="ECO:0000313" key="9">
    <source>
        <dbReference type="Proteomes" id="UP001310594"/>
    </source>
</evidence>
<accession>A0AAN7VY71</accession>